<protein>
    <submittedName>
        <fullName evidence="2">Uncharacterized protein</fullName>
    </submittedName>
</protein>
<evidence type="ECO:0000256" key="1">
    <source>
        <dbReference type="SAM" id="MobiDB-lite"/>
    </source>
</evidence>
<gene>
    <name evidence="2" type="ORF">GCM10025782_11590</name>
</gene>
<sequence>MEVRVRRRRGSSWGSSSQLWNTEQAKQVWYGWSNGIIGDPSLGSAHYLLPGAGTPVVTVWARLQGPNPGKRGAQGGRSCRQTQPERRLPRARVAAAAKADVKRPGQQRSGCHALPR</sequence>
<dbReference type="Proteomes" id="UP001500556">
    <property type="component" value="Unassembled WGS sequence"/>
</dbReference>
<name>A0ABP8XWD7_9MICO</name>
<feature type="region of interest" description="Disordered" evidence="1">
    <location>
        <begin position="66"/>
        <end position="116"/>
    </location>
</feature>
<reference evidence="3" key="1">
    <citation type="journal article" date="2019" name="Int. J. Syst. Evol. Microbiol.">
        <title>The Global Catalogue of Microorganisms (GCM) 10K type strain sequencing project: providing services to taxonomists for standard genome sequencing and annotation.</title>
        <authorList>
            <consortium name="The Broad Institute Genomics Platform"/>
            <consortium name="The Broad Institute Genome Sequencing Center for Infectious Disease"/>
            <person name="Wu L."/>
            <person name="Ma J."/>
        </authorList>
    </citation>
    <scope>NUCLEOTIDE SEQUENCE [LARGE SCALE GENOMIC DNA]</scope>
    <source>
        <strain evidence="3">JCM 18961</strain>
    </source>
</reference>
<comment type="caution">
    <text evidence="2">The sequence shown here is derived from an EMBL/GenBank/DDBJ whole genome shotgun (WGS) entry which is preliminary data.</text>
</comment>
<proteinExistence type="predicted"/>
<keyword evidence="3" id="KW-1185">Reference proteome</keyword>
<accession>A0ABP8XWD7</accession>
<dbReference type="EMBL" id="BAABLO010000004">
    <property type="protein sequence ID" value="GAA4716331.1"/>
    <property type="molecule type" value="Genomic_DNA"/>
</dbReference>
<evidence type="ECO:0000313" key="2">
    <source>
        <dbReference type="EMBL" id="GAA4716331.1"/>
    </source>
</evidence>
<organism evidence="2 3">
    <name type="scientific">Pedococcus ginsenosidimutans</name>
    <dbReference type="NCBI Taxonomy" id="490570"/>
    <lineage>
        <taxon>Bacteria</taxon>
        <taxon>Bacillati</taxon>
        <taxon>Actinomycetota</taxon>
        <taxon>Actinomycetes</taxon>
        <taxon>Micrococcales</taxon>
        <taxon>Intrasporangiaceae</taxon>
        <taxon>Pedococcus</taxon>
    </lineage>
</organism>
<evidence type="ECO:0000313" key="3">
    <source>
        <dbReference type="Proteomes" id="UP001500556"/>
    </source>
</evidence>